<evidence type="ECO:0000259" key="2">
    <source>
        <dbReference type="Pfam" id="PF00582"/>
    </source>
</evidence>
<proteinExistence type="inferred from homology"/>
<dbReference type="Gene3D" id="3.40.50.620">
    <property type="entry name" value="HUPs"/>
    <property type="match status" value="2"/>
</dbReference>
<dbReference type="PANTHER" id="PTHR46268:SF6">
    <property type="entry name" value="UNIVERSAL STRESS PROTEIN UP12"/>
    <property type="match status" value="1"/>
</dbReference>
<name>A0ABX5E9Y8_9MICO</name>
<evidence type="ECO:0000313" key="4">
    <source>
        <dbReference type="Proteomes" id="UP000239895"/>
    </source>
</evidence>
<dbReference type="InterPro" id="IPR014729">
    <property type="entry name" value="Rossmann-like_a/b/a_fold"/>
</dbReference>
<dbReference type="SUPFAM" id="SSF52402">
    <property type="entry name" value="Adenine nucleotide alpha hydrolases-like"/>
    <property type="match status" value="2"/>
</dbReference>
<evidence type="ECO:0000256" key="1">
    <source>
        <dbReference type="ARBA" id="ARBA00008791"/>
    </source>
</evidence>
<comment type="caution">
    <text evidence="3">The sequence shown here is derived from an EMBL/GenBank/DDBJ whole genome shotgun (WGS) entry which is preliminary data.</text>
</comment>
<dbReference type="InterPro" id="IPR006016">
    <property type="entry name" value="UspA"/>
</dbReference>
<gene>
    <name evidence="3" type="ORF">BCL65_11366</name>
</gene>
<feature type="domain" description="UspA" evidence="2">
    <location>
        <begin position="152"/>
        <end position="281"/>
    </location>
</feature>
<dbReference type="PANTHER" id="PTHR46268">
    <property type="entry name" value="STRESS RESPONSE PROTEIN NHAX"/>
    <property type="match status" value="1"/>
</dbReference>
<dbReference type="Pfam" id="PF00582">
    <property type="entry name" value="Usp"/>
    <property type="match status" value="2"/>
</dbReference>
<dbReference type="PRINTS" id="PR01438">
    <property type="entry name" value="UNVRSLSTRESS"/>
</dbReference>
<protein>
    <submittedName>
        <fullName evidence="3">Nucleotide-binding universal stress UspA family protein</fullName>
    </submittedName>
</protein>
<sequence>MGETWPGGIVVGVDGSPESYHAFDWALAAAERHHAALQVMYAEPVPLGPVTPVPAYRPEEIWHESQRVLRRAVDRVDARTRGSVPVTAVPAEGGPTSALVASSRDADLVVVGRRGAAATRHLLGSVSSVVASRAHGPVAVVPTRARAGPPNRVVVGVGFDDDPTAMLDLAFAEAQSCRCPVVLLHAVPPSSRVAREAGSARDEDVQAALRGLAYRWGTQYPDVDCRLATRSGGPVAALLEEVTPSDLLVLGGHRHLRVVGRLLGSVPDVLLGDAPCVVAVTHTTRPHVTDE</sequence>
<feature type="domain" description="UspA" evidence="2">
    <location>
        <begin position="9"/>
        <end position="142"/>
    </location>
</feature>
<organism evidence="3 4">
    <name type="scientific">Isoptericola halotolerans</name>
    <dbReference type="NCBI Taxonomy" id="300560"/>
    <lineage>
        <taxon>Bacteria</taxon>
        <taxon>Bacillati</taxon>
        <taxon>Actinomycetota</taxon>
        <taxon>Actinomycetes</taxon>
        <taxon>Micrococcales</taxon>
        <taxon>Promicromonosporaceae</taxon>
        <taxon>Isoptericola</taxon>
    </lineage>
</organism>
<dbReference type="EMBL" id="PVTX01000013">
    <property type="protein sequence ID" value="PRZ03565.1"/>
    <property type="molecule type" value="Genomic_DNA"/>
</dbReference>
<keyword evidence="4" id="KW-1185">Reference proteome</keyword>
<dbReference type="InterPro" id="IPR006015">
    <property type="entry name" value="Universal_stress_UspA"/>
</dbReference>
<reference evidence="3 4" key="1">
    <citation type="submission" date="2018-03" db="EMBL/GenBank/DDBJ databases">
        <title>Comparative analysis of microorganisms from saline springs in Andes Mountain Range, Colombia.</title>
        <authorList>
            <person name="Rubin E."/>
        </authorList>
    </citation>
    <scope>NUCLEOTIDE SEQUENCE [LARGE SCALE GENOMIC DNA]</scope>
    <source>
        <strain evidence="3 4">CG 23</strain>
    </source>
</reference>
<dbReference type="RefSeq" id="WP_106269588.1">
    <property type="nucleotide sequence ID" value="NZ_PVTX01000013.1"/>
</dbReference>
<evidence type="ECO:0000313" key="3">
    <source>
        <dbReference type="EMBL" id="PRZ03565.1"/>
    </source>
</evidence>
<comment type="similarity">
    <text evidence="1">Belongs to the universal stress protein A family.</text>
</comment>
<dbReference type="Proteomes" id="UP000239895">
    <property type="component" value="Unassembled WGS sequence"/>
</dbReference>
<accession>A0ABX5E9Y8</accession>